<proteinExistence type="predicted"/>
<sequence length="95" mass="10166">MAADAPVLVVVAFRAQLQVIHRDAVDLSVQGEFEGDGVRAEGGEEKERQRGFCCPLAYCSAQYADKPRPRPPPLGEGAVWLFAGCGFPTLTAGDM</sequence>
<evidence type="ECO:0000313" key="2">
    <source>
        <dbReference type="Proteomes" id="UP000004870"/>
    </source>
</evidence>
<gene>
    <name evidence="1" type="ORF">HMPREF0198_0645</name>
</gene>
<name>C8N818_CARH6</name>
<evidence type="ECO:0000313" key="1">
    <source>
        <dbReference type="EMBL" id="EEV89240.1"/>
    </source>
</evidence>
<dbReference type="EMBL" id="ACKY01000029">
    <property type="protein sequence ID" value="EEV89240.1"/>
    <property type="molecule type" value="Genomic_DNA"/>
</dbReference>
<organism evidence="1 2">
    <name type="scientific">Cardiobacterium hominis (strain ATCC 15826 / DSM 8339 / NCTC 10426 / 6573)</name>
    <dbReference type="NCBI Taxonomy" id="638300"/>
    <lineage>
        <taxon>Bacteria</taxon>
        <taxon>Pseudomonadati</taxon>
        <taxon>Pseudomonadota</taxon>
        <taxon>Gammaproteobacteria</taxon>
        <taxon>Cardiobacteriales</taxon>
        <taxon>Cardiobacteriaceae</taxon>
        <taxon>Cardiobacterium</taxon>
    </lineage>
</organism>
<dbReference type="AlphaFoldDB" id="C8N818"/>
<reference evidence="1 2" key="1">
    <citation type="submission" date="2009-08" db="EMBL/GenBank/DDBJ databases">
        <authorList>
            <person name="Qin X."/>
            <person name="Bachman B."/>
            <person name="Battles P."/>
            <person name="Bell A."/>
            <person name="Bess C."/>
            <person name="Bickham C."/>
            <person name="Chaboub L."/>
            <person name="Chen D."/>
            <person name="Coyle M."/>
            <person name="Deiros D.R."/>
            <person name="Dinh H."/>
            <person name="Forbes L."/>
            <person name="Fowler G."/>
            <person name="Francisco L."/>
            <person name="Fu Q."/>
            <person name="Gubbala S."/>
            <person name="Hale W."/>
            <person name="Han Y."/>
            <person name="Hemphill L."/>
            <person name="Highlander S.K."/>
            <person name="Hirani K."/>
            <person name="Hogues M."/>
            <person name="Jackson L."/>
            <person name="Jakkamsetti A."/>
            <person name="Javaid M."/>
            <person name="Jiang H."/>
            <person name="Korchina V."/>
            <person name="Kovar C."/>
            <person name="Lara F."/>
            <person name="Lee S."/>
            <person name="Mata R."/>
            <person name="Mathew T."/>
            <person name="Moen C."/>
            <person name="Morales K."/>
            <person name="Munidasa M."/>
            <person name="Nazareth L."/>
            <person name="Ngo R."/>
            <person name="Nguyen L."/>
            <person name="Okwuonu G."/>
            <person name="Ongeri F."/>
            <person name="Patil S."/>
            <person name="Petrosino J."/>
            <person name="Pham C."/>
            <person name="Pham P."/>
            <person name="Pu L.-L."/>
            <person name="Puazo M."/>
            <person name="Raj R."/>
            <person name="Reid J."/>
            <person name="Rouhana J."/>
            <person name="Saada N."/>
            <person name="Shang Y."/>
            <person name="Simmons D."/>
            <person name="Thornton R."/>
            <person name="Warren J."/>
            <person name="Weissenberger G."/>
            <person name="Zhang J."/>
            <person name="Zhang L."/>
            <person name="Zhou C."/>
            <person name="Zhu D."/>
            <person name="Muzny D."/>
            <person name="Worley K."/>
            <person name="Gibbs R."/>
        </authorList>
    </citation>
    <scope>NUCLEOTIDE SEQUENCE [LARGE SCALE GENOMIC DNA]</scope>
    <source>
        <strain evidence="2">ATCC 15826 / DSM 8339 / NCTC 10426 / 6573</strain>
    </source>
</reference>
<keyword evidence="2" id="KW-1185">Reference proteome</keyword>
<comment type="caution">
    <text evidence="1">The sequence shown here is derived from an EMBL/GenBank/DDBJ whole genome shotgun (WGS) entry which is preliminary data.</text>
</comment>
<accession>C8N818</accession>
<dbReference type="Proteomes" id="UP000004870">
    <property type="component" value="Unassembled WGS sequence"/>
</dbReference>
<dbReference type="HOGENOM" id="CLU_2367688_0_0_6"/>
<protein>
    <submittedName>
        <fullName evidence="1">Uncharacterized protein</fullName>
    </submittedName>
</protein>